<sequence length="229" mass="24500">MSILILVPQGAEYQAVCQGVKRSLRSPQVMAIPIGIDPVQRFLESRDFQTVSHAVVMGLCGSLSPLHQVGDVVLYGECVNGSGQVKMCDRTLTHHLQACLKVSPVRALSSDRMIWSSAEKQALGKLHSAEVVDMEGMAVMAWGDAIGSAKLPRIAMVRVVSDDVQHDLPDISAAIDASGTLRSLPLAIGMIRQPIAAVRLIRGSLLGLRSLRSVTQQIVECLDDGLAIG</sequence>
<dbReference type="Gene3D" id="3.40.50.1580">
    <property type="entry name" value="Nucleoside phosphorylase domain"/>
    <property type="match status" value="1"/>
</dbReference>
<proteinExistence type="predicted"/>
<reference evidence="2" key="1">
    <citation type="submission" date="2019-12" db="EMBL/GenBank/DDBJ databases">
        <title>High-Quality draft genome sequences of three cyanobacteria isolated from the limestone walls of the Old Cathedral of Coimbra.</title>
        <authorList>
            <person name="Tiago I."/>
            <person name="Soares F."/>
            <person name="Portugal A."/>
        </authorList>
    </citation>
    <scope>NUCLEOTIDE SEQUENCE</scope>
    <source>
        <strain evidence="2">A</strain>
    </source>
</reference>
<comment type="caution">
    <text evidence="2">The sequence shown here is derived from an EMBL/GenBank/DDBJ whole genome shotgun (WGS) entry which is preliminary data.</text>
</comment>
<dbReference type="RefSeq" id="WP_162424331.1">
    <property type="nucleotide sequence ID" value="NZ_WVIE01000020.1"/>
</dbReference>
<dbReference type="EMBL" id="WVIE01000020">
    <property type="protein sequence ID" value="NDJ18804.1"/>
    <property type="molecule type" value="Genomic_DNA"/>
</dbReference>
<evidence type="ECO:0000313" key="2">
    <source>
        <dbReference type="EMBL" id="NDJ18804.1"/>
    </source>
</evidence>
<protein>
    <submittedName>
        <fullName evidence="2">Phosphorylase</fullName>
    </submittedName>
</protein>
<keyword evidence="3" id="KW-1185">Reference proteome</keyword>
<organism evidence="2 3">
    <name type="scientific">Myxacorys almedinensis A</name>
    <dbReference type="NCBI Taxonomy" id="2690445"/>
    <lineage>
        <taxon>Bacteria</taxon>
        <taxon>Bacillati</taxon>
        <taxon>Cyanobacteriota</taxon>
        <taxon>Cyanophyceae</taxon>
        <taxon>Leptolyngbyales</taxon>
        <taxon>Leptolyngbyaceae</taxon>
        <taxon>Myxacorys</taxon>
        <taxon>Myxacorys almedinensis</taxon>
    </lineage>
</organism>
<feature type="domain" description="Nucleoside phosphorylase" evidence="1">
    <location>
        <begin position="51"/>
        <end position="164"/>
    </location>
</feature>
<gene>
    <name evidence="2" type="ORF">GS601_16155</name>
</gene>
<dbReference type="Proteomes" id="UP000646053">
    <property type="component" value="Unassembled WGS sequence"/>
</dbReference>
<accession>A0A8J7Z312</accession>
<evidence type="ECO:0000313" key="3">
    <source>
        <dbReference type="Proteomes" id="UP000646053"/>
    </source>
</evidence>
<dbReference type="InterPro" id="IPR000845">
    <property type="entry name" value="Nucleoside_phosphorylase_d"/>
</dbReference>
<evidence type="ECO:0000259" key="1">
    <source>
        <dbReference type="Pfam" id="PF01048"/>
    </source>
</evidence>
<dbReference type="Pfam" id="PF01048">
    <property type="entry name" value="PNP_UDP_1"/>
    <property type="match status" value="1"/>
</dbReference>
<dbReference type="GO" id="GO:0003824">
    <property type="term" value="F:catalytic activity"/>
    <property type="evidence" value="ECO:0007669"/>
    <property type="project" value="InterPro"/>
</dbReference>
<name>A0A8J7Z312_9CYAN</name>
<dbReference type="SUPFAM" id="SSF53167">
    <property type="entry name" value="Purine and uridine phosphorylases"/>
    <property type="match status" value="1"/>
</dbReference>
<dbReference type="AlphaFoldDB" id="A0A8J7Z312"/>
<dbReference type="GO" id="GO:0009116">
    <property type="term" value="P:nucleoside metabolic process"/>
    <property type="evidence" value="ECO:0007669"/>
    <property type="project" value="InterPro"/>
</dbReference>
<dbReference type="InterPro" id="IPR035994">
    <property type="entry name" value="Nucleoside_phosphorylase_sf"/>
</dbReference>